<feature type="compositionally biased region" description="Basic residues" evidence="2">
    <location>
        <begin position="1002"/>
        <end position="1011"/>
    </location>
</feature>
<feature type="compositionally biased region" description="Polar residues" evidence="2">
    <location>
        <begin position="711"/>
        <end position="726"/>
    </location>
</feature>
<feature type="compositionally biased region" description="Basic and acidic residues" evidence="2">
    <location>
        <begin position="449"/>
        <end position="463"/>
    </location>
</feature>
<keyword evidence="5" id="KW-1185">Reference proteome</keyword>
<reference evidence="4 5" key="1">
    <citation type="journal article" date="2018" name="Biotechnol. Biofuels">
        <title>Integrative visual omics of the white-rot fungus Polyporus brumalis exposes the biotechnological potential of its oxidative enzymes for delignifying raw plant biomass.</title>
        <authorList>
            <person name="Miyauchi S."/>
            <person name="Rancon A."/>
            <person name="Drula E."/>
            <person name="Hage H."/>
            <person name="Chaduli D."/>
            <person name="Favel A."/>
            <person name="Grisel S."/>
            <person name="Henrissat B."/>
            <person name="Herpoel-Gimbert I."/>
            <person name="Ruiz-Duenas F.J."/>
            <person name="Chevret D."/>
            <person name="Hainaut M."/>
            <person name="Lin J."/>
            <person name="Wang M."/>
            <person name="Pangilinan J."/>
            <person name="Lipzen A."/>
            <person name="Lesage-Meessen L."/>
            <person name="Navarro D."/>
            <person name="Riley R."/>
            <person name="Grigoriev I.V."/>
            <person name="Zhou S."/>
            <person name="Raouche S."/>
            <person name="Rosso M.N."/>
        </authorList>
    </citation>
    <scope>NUCLEOTIDE SEQUENCE [LARGE SCALE GENOMIC DNA]</scope>
    <source>
        <strain evidence="4 5">BRFM 1820</strain>
    </source>
</reference>
<dbReference type="Proteomes" id="UP000256964">
    <property type="component" value="Unassembled WGS sequence"/>
</dbReference>
<evidence type="ECO:0000256" key="2">
    <source>
        <dbReference type="SAM" id="MobiDB-lite"/>
    </source>
</evidence>
<feature type="compositionally biased region" description="Acidic residues" evidence="2">
    <location>
        <begin position="312"/>
        <end position="347"/>
    </location>
</feature>
<sequence>MDASDVGRLGSLSLLRSTDSVVTSYPIDDDELTIGRDQSCSLRLYYPAVSGLHAKITFVERKAFLVVLGTNGVLLDDSPLFPATATAPGPTTVPLQNNSVIEIHKKRFRFTYPPKHLRPAMINTPTQNTPVAARRPLRLSMIASAQVFTPRPSHDPGENLRILQTPIRSPFARENEEIVLVHSNTPRVVEEDKDLVILDEVEPEPVLPLPLPVMPQYPVTPVRRRPRASLHRAVLIRSAQRVALQRDIQLEEEELDAEEVEETIGAIAEEADEDVQEIPPPAGRPVSGWRKSLDLVRGSLGWAFTGLSVEPKEEEEEPVLGDEDADEYNEEEGEEGEGEEMEQDENQQYEQDEHHDYEGAEEEEEEGSHETEEQRPLGRFMSPQIPRSTRQPRLSLGVGVIPDDGPRRVRVVAPWKVNEIEVPAPVKEEDGNALSRSSLAPPSTPRSPVKREKLTEEEREAIRARRRSAVATPDNFFKGQTPGSRRTLFPSLASVPAPHFSQQGESSSAASQGSTQEASSSSSTSAAKLEEEEDTAVLLARMQQMVEGVKQRQSLGRQSLSLSPRKREGGFSLLAPHHASTHRPSRILIEEDEEMQDEDEEPDLPTRPASNTPRMTDLRHVFSRPQGSAGTPILTGIREMFRPQAPAPTETPRLDGVQEMLRTPAGYRARPVEEPVPVDDDKDEDEPVEELPATNARSKRTPAARARRTPVPQSAPSKSTRASSQVPDDAAEVEVGQENRTARRTRARTADGAVTQIPRATRGKATKATTAEEPKDDDEEAEAAPAPAPARATRRTRQATDSSTTSSHPDESASNETKSARKTRAKTPTPAAGASKTTVRRGTRAKPIDVAEDESDDDPLDSLSHDAPAARPRRGGRSKAPVKQEEVEETVPADDNESAPARTTRARRTPVPRSTPTPAARGAARTRAAASGSNAEPAIPEDKENTPEPSADEEGEEPKAAGTKGRGKGSRSAGKGAGKSTSSAADAGEESGAPAPAATKTRAGRTRATKA</sequence>
<evidence type="ECO:0000256" key="1">
    <source>
        <dbReference type="SAM" id="Coils"/>
    </source>
</evidence>
<feature type="compositionally biased region" description="Low complexity" evidence="2">
    <location>
        <begin position="861"/>
        <end position="870"/>
    </location>
</feature>
<dbReference type="SMART" id="SM00240">
    <property type="entry name" value="FHA"/>
    <property type="match status" value="1"/>
</dbReference>
<dbReference type="SUPFAM" id="SSF49879">
    <property type="entry name" value="SMAD/FHA domain"/>
    <property type="match status" value="1"/>
</dbReference>
<feature type="compositionally biased region" description="Low complexity" evidence="2">
    <location>
        <begin position="911"/>
        <end position="933"/>
    </location>
</feature>
<keyword evidence="1" id="KW-0175">Coiled coil</keyword>
<dbReference type="GO" id="GO:0005634">
    <property type="term" value="C:nucleus"/>
    <property type="evidence" value="ECO:0007669"/>
    <property type="project" value="TreeGrafter"/>
</dbReference>
<feature type="compositionally biased region" description="Acidic residues" evidence="2">
    <location>
        <begin position="590"/>
        <end position="603"/>
    </location>
</feature>
<feature type="compositionally biased region" description="Low complexity" evidence="2">
    <location>
        <begin position="501"/>
        <end position="527"/>
    </location>
</feature>
<dbReference type="STRING" id="139420.A0A371CZS8"/>
<feature type="compositionally biased region" description="Acidic residues" evidence="2">
    <location>
        <begin position="850"/>
        <end position="860"/>
    </location>
</feature>
<feature type="region of interest" description="Disordered" evidence="2">
    <location>
        <begin position="307"/>
        <end position="405"/>
    </location>
</feature>
<feature type="compositionally biased region" description="Low complexity" evidence="2">
    <location>
        <begin position="551"/>
        <end position="563"/>
    </location>
</feature>
<accession>A0A371CZS8</accession>
<evidence type="ECO:0000313" key="4">
    <source>
        <dbReference type="EMBL" id="RDX45794.1"/>
    </source>
</evidence>
<evidence type="ECO:0000259" key="3">
    <source>
        <dbReference type="PROSITE" id="PS50006"/>
    </source>
</evidence>
<feature type="compositionally biased region" description="Acidic residues" evidence="2">
    <location>
        <begin position="676"/>
        <end position="689"/>
    </location>
</feature>
<gene>
    <name evidence="4" type="ORF">OH76DRAFT_1387354</name>
</gene>
<dbReference type="InterPro" id="IPR008984">
    <property type="entry name" value="SMAD_FHA_dom_sf"/>
</dbReference>
<dbReference type="PROSITE" id="PS50006">
    <property type="entry name" value="FHA_DOMAIN"/>
    <property type="match status" value="1"/>
</dbReference>
<evidence type="ECO:0000313" key="5">
    <source>
        <dbReference type="Proteomes" id="UP000256964"/>
    </source>
</evidence>
<dbReference type="OrthoDB" id="6288785at2759"/>
<dbReference type="InterPro" id="IPR000253">
    <property type="entry name" value="FHA_dom"/>
</dbReference>
<feature type="region of interest" description="Disordered" evidence="2">
    <location>
        <begin position="418"/>
        <end position="1011"/>
    </location>
</feature>
<feature type="coiled-coil region" evidence="1">
    <location>
        <begin position="241"/>
        <end position="270"/>
    </location>
</feature>
<dbReference type="Pfam" id="PF00498">
    <property type="entry name" value="FHA"/>
    <property type="match status" value="1"/>
</dbReference>
<feature type="domain" description="FHA" evidence="3">
    <location>
        <begin position="32"/>
        <end position="80"/>
    </location>
</feature>
<name>A0A371CZS8_9APHY</name>
<dbReference type="EMBL" id="KZ857433">
    <property type="protein sequence ID" value="RDX45794.1"/>
    <property type="molecule type" value="Genomic_DNA"/>
</dbReference>
<dbReference type="Gene3D" id="2.60.200.20">
    <property type="match status" value="1"/>
</dbReference>
<feature type="compositionally biased region" description="Acidic residues" evidence="2">
    <location>
        <begin position="886"/>
        <end position="897"/>
    </location>
</feature>
<proteinExistence type="predicted"/>
<organism evidence="4 5">
    <name type="scientific">Lentinus brumalis</name>
    <dbReference type="NCBI Taxonomy" id="2498619"/>
    <lineage>
        <taxon>Eukaryota</taxon>
        <taxon>Fungi</taxon>
        <taxon>Dikarya</taxon>
        <taxon>Basidiomycota</taxon>
        <taxon>Agaricomycotina</taxon>
        <taxon>Agaricomycetes</taxon>
        <taxon>Polyporales</taxon>
        <taxon>Polyporaceae</taxon>
        <taxon>Lentinus</taxon>
    </lineage>
</organism>
<dbReference type="PANTHER" id="PTHR13275:SF4">
    <property type="entry name" value="VACUOLAR PROTEIN SORTING-ASSOCIATED PROTEIN 72 HOMOLOG"/>
    <property type="match status" value="1"/>
</dbReference>
<feature type="compositionally biased region" description="Low complexity" evidence="2">
    <location>
        <begin position="970"/>
        <end position="1001"/>
    </location>
</feature>
<dbReference type="AlphaFoldDB" id="A0A371CZS8"/>
<dbReference type="CDD" id="cd22673">
    <property type="entry name" value="FHA_Ki67"/>
    <property type="match status" value="1"/>
</dbReference>
<feature type="compositionally biased region" description="Basic residues" evidence="2">
    <location>
        <begin position="697"/>
        <end position="708"/>
    </location>
</feature>
<dbReference type="PANTHER" id="PTHR13275">
    <property type="entry name" value="YL-1 PROTEIN TRANSCRIPTION FACTOR-LIKE 1"/>
    <property type="match status" value="1"/>
</dbReference>
<protein>
    <recommendedName>
        <fullName evidence="3">FHA domain-containing protein</fullName>
    </recommendedName>
</protein>